<dbReference type="InterPro" id="IPR050077">
    <property type="entry name" value="LexA_repressor"/>
</dbReference>
<dbReference type="InterPro" id="IPR039418">
    <property type="entry name" value="LexA-like"/>
</dbReference>
<comment type="function">
    <text evidence="13">Represses a number of genes involved in the response to DNA damage (SOS response), including recA and lexA. In the presence of single-stranded DNA, RecA interacts with LexA causing an autocatalytic cleavage which disrupts the DNA-binding part of LexA, leading to derepression of the SOS regulon and eventually DNA repair.</text>
</comment>
<evidence type="ECO:0000256" key="4">
    <source>
        <dbReference type="ARBA" id="ARBA00022705"/>
    </source>
</evidence>
<evidence type="ECO:0000256" key="3">
    <source>
        <dbReference type="ARBA" id="ARBA00022491"/>
    </source>
</evidence>
<dbReference type="GO" id="GO:0003677">
    <property type="term" value="F:DNA binding"/>
    <property type="evidence" value="ECO:0007669"/>
    <property type="project" value="UniProtKB-UniRule"/>
</dbReference>
<dbReference type="InterPro" id="IPR006197">
    <property type="entry name" value="Peptidase_S24_LexA"/>
</dbReference>
<evidence type="ECO:0000313" key="17">
    <source>
        <dbReference type="EMBL" id="RWU18055.1"/>
    </source>
</evidence>
<dbReference type="GO" id="GO:0006281">
    <property type="term" value="P:DNA repair"/>
    <property type="evidence" value="ECO:0007669"/>
    <property type="project" value="UniProtKB-UniRule"/>
</dbReference>
<dbReference type="GO" id="GO:0009432">
    <property type="term" value="P:SOS response"/>
    <property type="evidence" value="ECO:0007669"/>
    <property type="project" value="UniProtKB-UniRule"/>
</dbReference>
<dbReference type="InterPro" id="IPR036286">
    <property type="entry name" value="LexA/Signal_pep-like_sf"/>
</dbReference>
<comment type="catalytic activity">
    <reaction evidence="13">
        <text>Hydrolysis of Ala-|-Gly bond in repressor LexA.</text>
        <dbReference type="EC" id="3.4.21.88"/>
    </reaction>
</comment>
<dbReference type="Pfam" id="PF00717">
    <property type="entry name" value="Peptidase_S24"/>
    <property type="match status" value="1"/>
</dbReference>
<keyword evidence="8 13" id="KW-0805">Transcription regulation</keyword>
<dbReference type="InterPro" id="IPR015927">
    <property type="entry name" value="Peptidase_S24_S26A/B/C"/>
</dbReference>
<sequence length="203" mass="22289">MLKLTPRQAEILAFIKRCLEDNGFPPTRAEIAQELGFKSPNAAEEHLKALARKGAIEMTPGASRGIRIPGFEAAKAEDNGLPIIGRVAAGAPILAQQHIEESCNINPAFFHPRADYLLRVHGMSMRDVGIVDGDLLAVHTCREARNGQIVVARLGDEVTVKRFKREGSKVWLIAENPEFAPIEVNLKEQELVIEGLSVGVIRR</sequence>
<dbReference type="OrthoDB" id="9802364at2"/>
<feature type="active site" description="For autocatalytic cleavage activity" evidence="13">
    <location>
        <position position="124"/>
    </location>
</feature>
<feature type="DNA-binding region" description="H-T-H motif" evidence="13">
    <location>
        <begin position="28"/>
        <end position="48"/>
    </location>
</feature>
<feature type="site" description="Cleavage; by autolysis" evidence="13">
    <location>
        <begin position="89"/>
        <end position="90"/>
    </location>
</feature>
<dbReference type="Gene3D" id="2.10.109.10">
    <property type="entry name" value="Umud Fragment, subunit A"/>
    <property type="match status" value="1"/>
</dbReference>
<feature type="domain" description="LexA repressor DNA-binding" evidence="16">
    <location>
        <begin position="1"/>
        <end position="65"/>
    </location>
</feature>
<keyword evidence="7 13" id="KW-0068">Autocatalytic cleavage</keyword>
<evidence type="ECO:0000256" key="7">
    <source>
        <dbReference type="ARBA" id="ARBA00022813"/>
    </source>
</evidence>
<dbReference type="GO" id="GO:0006508">
    <property type="term" value="P:proteolysis"/>
    <property type="evidence" value="ECO:0007669"/>
    <property type="project" value="InterPro"/>
</dbReference>
<dbReference type="CDD" id="cd06529">
    <property type="entry name" value="S24_LexA-like"/>
    <property type="match status" value="1"/>
</dbReference>
<dbReference type="PANTHER" id="PTHR33516:SF2">
    <property type="entry name" value="LEXA REPRESSOR-RELATED"/>
    <property type="match status" value="1"/>
</dbReference>
<evidence type="ECO:0000256" key="9">
    <source>
        <dbReference type="ARBA" id="ARBA00023125"/>
    </source>
</evidence>
<dbReference type="NCBIfam" id="TIGR00498">
    <property type="entry name" value="lexA"/>
    <property type="match status" value="1"/>
</dbReference>
<dbReference type="SUPFAM" id="SSF46785">
    <property type="entry name" value="Winged helix' DNA-binding domain"/>
    <property type="match status" value="1"/>
</dbReference>
<evidence type="ECO:0000256" key="8">
    <source>
        <dbReference type="ARBA" id="ARBA00023015"/>
    </source>
</evidence>
<keyword evidence="12 13" id="KW-0742">SOS response</keyword>
<dbReference type="GO" id="GO:0045892">
    <property type="term" value="P:negative regulation of DNA-templated transcription"/>
    <property type="evidence" value="ECO:0007669"/>
    <property type="project" value="UniProtKB-UniRule"/>
</dbReference>
<evidence type="ECO:0000256" key="14">
    <source>
        <dbReference type="RuleBase" id="RU003991"/>
    </source>
</evidence>
<evidence type="ECO:0000313" key="18">
    <source>
        <dbReference type="Proteomes" id="UP000288983"/>
    </source>
</evidence>
<dbReference type="GO" id="GO:0006260">
    <property type="term" value="P:DNA replication"/>
    <property type="evidence" value="ECO:0007669"/>
    <property type="project" value="UniProtKB-UniRule"/>
</dbReference>
<dbReference type="PRINTS" id="PR00726">
    <property type="entry name" value="LEXASERPTASE"/>
</dbReference>
<keyword evidence="6 13" id="KW-0378">Hydrolase</keyword>
<evidence type="ECO:0000256" key="5">
    <source>
        <dbReference type="ARBA" id="ARBA00022763"/>
    </source>
</evidence>
<dbReference type="PANTHER" id="PTHR33516">
    <property type="entry name" value="LEXA REPRESSOR"/>
    <property type="match status" value="1"/>
</dbReference>
<dbReference type="InterPro" id="IPR036388">
    <property type="entry name" value="WH-like_DNA-bd_sf"/>
</dbReference>
<dbReference type="GO" id="GO:0004252">
    <property type="term" value="F:serine-type endopeptidase activity"/>
    <property type="evidence" value="ECO:0007669"/>
    <property type="project" value="UniProtKB-UniRule"/>
</dbReference>
<evidence type="ECO:0000256" key="1">
    <source>
        <dbReference type="ARBA" id="ARBA00007484"/>
    </source>
</evidence>
<feature type="domain" description="Peptidase S24/S26A/S26B/S26C" evidence="15">
    <location>
        <begin position="82"/>
        <end position="195"/>
    </location>
</feature>
<accession>A0A443ZH57</accession>
<dbReference type="STRING" id="237609.PSAKL28_16430"/>
<evidence type="ECO:0000256" key="11">
    <source>
        <dbReference type="ARBA" id="ARBA00023204"/>
    </source>
</evidence>
<evidence type="ECO:0000259" key="16">
    <source>
        <dbReference type="Pfam" id="PF01726"/>
    </source>
</evidence>
<dbReference type="Pfam" id="PF01726">
    <property type="entry name" value="LexA_DNA_bind"/>
    <property type="match status" value="1"/>
</dbReference>
<dbReference type="EMBL" id="QJRG01000049">
    <property type="protein sequence ID" value="RWU18055.1"/>
    <property type="molecule type" value="Genomic_DNA"/>
</dbReference>
<keyword evidence="5 13" id="KW-0227">DNA damage</keyword>
<comment type="caution">
    <text evidence="17">The sequence shown here is derived from an EMBL/GenBank/DDBJ whole genome shotgun (WGS) entry which is preliminary data.</text>
</comment>
<protein>
    <recommendedName>
        <fullName evidence="13">LexA repressor</fullName>
        <ecNumber evidence="13">3.4.21.88</ecNumber>
    </recommendedName>
</protein>
<dbReference type="AlphaFoldDB" id="A0A443ZH57"/>
<organism evidence="17 18">
    <name type="scientific">Pseudomonas alkylphenolica</name>
    <dbReference type="NCBI Taxonomy" id="237609"/>
    <lineage>
        <taxon>Bacteria</taxon>
        <taxon>Pseudomonadati</taxon>
        <taxon>Pseudomonadota</taxon>
        <taxon>Gammaproteobacteria</taxon>
        <taxon>Pseudomonadales</taxon>
        <taxon>Pseudomonadaceae</taxon>
        <taxon>Pseudomonas</taxon>
    </lineage>
</organism>
<dbReference type="SUPFAM" id="SSF51306">
    <property type="entry name" value="LexA/Signal peptidase"/>
    <property type="match status" value="1"/>
</dbReference>
<dbReference type="EC" id="3.4.21.88" evidence="13"/>
<feature type="active site" description="For autocatalytic cleavage activity" evidence="13">
    <location>
        <position position="161"/>
    </location>
</feature>
<keyword evidence="11 13" id="KW-0234">DNA repair</keyword>
<dbReference type="InterPro" id="IPR006200">
    <property type="entry name" value="LexA"/>
</dbReference>
<dbReference type="HAMAP" id="MF_00015">
    <property type="entry name" value="LexA"/>
    <property type="match status" value="1"/>
</dbReference>
<keyword evidence="3 13" id="KW-0678">Repressor</keyword>
<dbReference type="InterPro" id="IPR036390">
    <property type="entry name" value="WH_DNA-bd_sf"/>
</dbReference>
<evidence type="ECO:0000259" key="15">
    <source>
        <dbReference type="Pfam" id="PF00717"/>
    </source>
</evidence>
<dbReference type="Proteomes" id="UP000288983">
    <property type="component" value="Unassembled WGS sequence"/>
</dbReference>
<keyword evidence="4 13" id="KW-0235">DNA replication</keyword>
<dbReference type="FunFam" id="2.10.109.10:FF:000001">
    <property type="entry name" value="LexA repressor"/>
    <property type="match status" value="1"/>
</dbReference>
<dbReference type="FunFam" id="1.10.10.10:FF:000009">
    <property type="entry name" value="LexA repressor"/>
    <property type="match status" value="1"/>
</dbReference>
<comment type="similarity">
    <text evidence="1 13 14">Belongs to the peptidase S24 family.</text>
</comment>
<keyword evidence="10 13" id="KW-0804">Transcription</keyword>
<comment type="subunit">
    <text evidence="2 13">Homodimer.</text>
</comment>
<evidence type="ECO:0000256" key="6">
    <source>
        <dbReference type="ARBA" id="ARBA00022801"/>
    </source>
</evidence>
<proteinExistence type="inferred from homology"/>
<name>A0A443ZH57_9PSED</name>
<dbReference type="InterPro" id="IPR006199">
    <property type="entry name" value="LexA_DNA-bd_dom"/>
</dbReference>
<evidence type="ECO:0000256" key="12">
    <source>
        <dbReference type="ARBA" id="ARBA00023236"/>
    </source>
</evidence>
<dbReference type="RefSeq" id="WP_128326171.1">
    <property type="nucleotide sequence ID" value="NZ_QJRG01000049.1"/>
</dbReference>
<evidence type="ECO:0000256" key="10">
    <source>
        <dbReference type="ARBA" id="ARBA00023163"/>
    </source>
</evidence>
<gene>
    <name evidence="13" type="primary">lexA</name>
    <name evidence="17" type="ORF">DM813_25660</name>
</gene>
<reference evidence="17 18" key="1">
    <citation type="submission" date="2018-06" db="EMBL/GenBank/DDBJ databases">
        <title>Bacteria isolated from soil of Wuhan.</title>
        <authorList>
            <person name="Wei X."/>
            <person name="Chunhua H."/>
        </authorList>
    </citation>
    <scope>NUCLEOTIDE SEQUENCE [LARGE SCALE GENOMIC DNA]</scope>
    <source>
        <strain evidence="18">xwS2</strain>
    </source>
</reference>
<keyword evidence="9 13" id="KW-0238">DNA-binding</keyword>
<dbReference type="Gene3D" id="1.10.10.10">
    <property type="entry name" value="Winged helix-like DNA-binding domain superfamily/Winged helix DNA-binding domain"/>
    <property type="match status" value="1"/>
</dbReference>
<evidence type="ECO:0000256" key="2">
    <source>
        <dbReference type="ARBA" id="ARBA00011738"/>
    </source>
</evidence>
<evidence type="ECO:0000256" key="13">
    <source>
        <dbReference type="HAMAP-Rule" id="MF_00015"/>
    </source>
</evidence>